<dbReference type="InterPro" id="IPR043138">
    <property type="entry name" value="GGT_lsub"/>
</dbReference>
<feature type="binding site" evidence="10">
    <location>
        <position position="421"/>
    </location>
    <ligand>
        <name>L-glutamate</name>
        <dbReference type="ChEBI" id="CHEBI:29985"/>
    </ligand>
</feature>
<sequence>MFQRSLKKGLWVSAVLLTSALAALVRADDYAAVTPDGRGAVATVQPRATEAAMKAYSEGGNAIDAAVAAALTLGVVDGHNSGIGGGIFAVVHWADGRVEAIDGREMAPGKAHRTMYVRDGDYRPELSKKGPLAVGIPGAVAAYDYMMKKGGKARFATHLEAAATLADEGFAIDGIFARRLARHTEDLLEYPGSAAIFLTSEGEPWPVGHRIRQPDLARTYRAIASEGPEYFYGGGFAKAVGDWMVEHGGIVTREDFANYELLRRKPVVSDYRGFRVYGFPPPSSGGVHVAQMLNILEGFDVDALSEADRYHLLAEVMRLAFADRAYWLGDPAFASVPKGLISERYADKLRERLSLKSVAEVTGHSTPPKSQEELFGKHTTHIATADQNGNWVAITATVNTNFGSKVVVPGTGVILNNQMDDFSAQPGEPNAYGLLGAEANSIAPGKRPLSSMSPTVVTRDGKPVLTLGAAGGPTIITQVVQALVNHIDLGMPLEDALVMDRIHHQWRPNQLFVEKTLITPLRTALEEKGHQLRRLGDYGSTQAIGLDEQGRFISVAEPRLEERNKVE</sequence>
<comment type="pathway">
    <text evidence="11">Sulfur metabolism; glutathione metabolism.</text>
</comment>
<dbReference type="PRINTS" id="PR01210">
    <property type="entry name" value="GGTRANSPTASE"/>
</dbReference>
<dbReference type="EMBL" id="RJUK01000001">
    <property type="protein sequence ID" value="ROQ19474.1"/>
    <property type="molecule type" value="Genomic_DNA"/>
</dbReference>
<dbReference type="Gene3D" id="3.60.20.40">
    <property type="match status" value="1"/>
</dbReference>
<comment type="subunit">
    <text evidence="11">This enzyme consists of two polypeptide chains, which are synthesized in precursor form from a single polypeptide.</text>
</comment>
<dbReference type="AlphaFoldDB" id="A0A3N1NI42"/>
<evidence type="ECO:0000256" key="12">
    <source>
        <dbReference type="SAM" id="SignalP"/>
    </source>
</evidence>
<evidence type="ECO:0000256" key="11">
    <source>
        <dbReference type="RuleBase" id="RU368036"/>
    </source>
</evidence>
<dbReference type="InterPro" id="IPR051792">
    <property type="entry name" value="GGT_bact"/>
</dbReference>
<evidence type="ECO:0000256" key="2">
    <source>
        <dbReference type="ARBA" id="ARBA00001089"/>
    </source>
</evidence>
<comment type="PTM">
    <text evidence="11">Cleaved by autocatalysis into a large and a small subunit.</text>
</comment>
<evidence type="ECO:0000256" key="1">
    <source>
        <dbReference type="ARBA" id="ARBA00001049"/>
    </source>
</evidence>
<feature type="active site" description="Nucleophile" evidence="9">
    <location>
        <position position="379"/>
    </location>
</feature>
<feature type="chain" id="PRO_5018067294" description="Glutathione hydrolase proenzyme" evidence="12">
    <location>
        <begin position="28"/>
        <end position="567"/>
    </location>
</feature>
<protein>
    <recommendedName>
        <fullName evidence="11">Glutathione hydrolase proenzyme</fullName>
        <ecNumber evidence="11">2.3.2.2</ecNumber>
        <ecNumber evidence="11">3.4.19.13</ecNumber>
    </recommendedName>
    <component>
        <recommendedName>
            <fullName evidence="11">Glutathione hydrolase large chain</fullName>
        </recommendedName>
    </component>
    <component>
        <recommendedName>
            <fullName evidence="11">Glutathione hydrolase small chain</fullName>
        </recommendedName>
    </component>
</protein>
<evidence type="ECO:0000256" key="8">
    <source>
        <dbReference type="ARBA" id="ARBA00047417"/>
    </source>
</evidence>
<keyword evidence="7 11" id="KW-0012">Acyltransferase</keyword>
<keyword evidence="6 11" id="KW-0865">Zymogen</keyword>
<comment type="catalytic activity">
    <reaction evidence="8 11">
        <text>an N-terminal (5-L-glutamyl)-[peptide] + an alpha-amino acid = 5-L-glutamyl amino acid + an N-terminal L-alpha-aminoacyl-[peptide]</text>
        <dbReference type="Rhea" id="RHEA:23904"/>
        <dbReference type="Rhea" id="RHEA-COMP:9780"/>
        <dbReference type="Rhea" id="RHEA-COMP:9795"/>
        <dbReference type="ChEBI" id="CHEBI:77644"/>
        <dbReference type="ChEBI" id="CHEBI:78597"/>
        <dbReference type="ChEBI" id="CHEBI:78599"/>
        <dbReference type="ChEBI" id="CHEBI:78608"/>
        <dbReference type="EC" id="2.3.2.2"/>
    </reaction>
</comment>
<dbReference type="Proteomes" id="UP000273643">
    <property type="component" value="Unassembled WGS sequence"/>
</dbReference>
<comment type="catalytic activity">
    <reaction evidence="1 11">
        <text>an S-substituted glutathione + H2O = an S-substituted L-cysteinylglycine + L-glutamate</text>
        <dbReference type="Rhea" id="RHEA:59468"/>
        <dbReference type="ChEBI" id="CHEBI:15377"/>
        <dbReference type="ChEBI" id="CHEBI:29985"/>
        <dbReference type="ChEBI" id="CHEBI:90779"/>
        <dbReference type="ChEBI" id="CHEBI:143103"/>
        <dbReference type="EC" id="3.4.19.13"/>
    </reaction>
</comment>
<evidence type="ECO:0000256" key="6">
    <source>
        <dbReference type="ARBA" id="ARBA00023145"/>
    </source>
</evidence>
<gene>
    <name evidence="13" type="ORF">EDC38_0056</name>
</gene>
<evidence type="ECO:0000256" key="9">
    <source>
        <dbReference type="PIRSR" id="PIRSR600101-1"/>
    </source>
</evidence>
<feature type="signal peptide" evidence="12">
    <location>
        <begin position="1"/>
        <end position="27"/>
    </location>
</feature>
<comment type="catalytic activity">
    <reaction evidence="2 11">
        <text>glutathione + H2O = L-cysteinylglycine + L-glutamate</text>
        <dbReference type="Rhea" id="RHEA:28807"/>
        <dbReference type="ChEBI" id="CHEBI:15377"/>
        <dbReference type="ChEBI" id="CHEBI:29985"/>
        <dbReference type="ChEBI" id="CHEBI:57925"/>
        <dbReference type="ChEBI" id="CHEBI:61694"/>
        <dbReference type="EC" id="3.4.19.13"/>
    </reaction>
</comment>
<evidence type="ECO:0000313" key="14">
    <source>
        <dbReference type="Proteomes" id="UP000273643"/>
    </source>
</evidence>
<comment type="similarity">
    <text evidence="3 11">Belongs to the gamma-glutamyltransferase family.</text>
</comment>
<keyword evidence="11" id="KW-0317">Glutathione biosynthesis</keyword>
<dbReference type="InterPro" id="IPR043137">
    <property type="entry name" value="GGT_ssub_C"/>
</dbReference>
<dbReference type="PANTHER" id="PTHR43199">
    <property type="entry name" value="GLUTATHIONE HYDROLASE"/>
    <property type="match status" value="1"/>
</dbReference>
<dbReference type="OrthoDB" id="5297205at2"/>
<evidence type="ECO:0000256" key="10">
    <source>
        <dbReference type="PIRSR" id="PIRSR600101-2"/>
    </source>
</evidence>
<feature type="binding site" evidence="10">
    <location>
        <begin position="397"/>
        <end position="399"/>
    </location>
    <ligand>
        <name>L-glutamate</name>
        <dbReference type="ChEBI" id="CHEBI:29985"/>
    </ligand>
</feature>
<dbReference type="EC" id="3.4.19.13" evidence="11"/>
<dbReference type="NCBIfam" id="TIGR00066">
    <property type="entry name" value="g_glut_trans"/>
    <property type="match status" value="1"/>
</dbReference>
<dbReference type="InterPro" id="IPR000101">
    <property type="entry name" value="GGT_peptidase"/>
</dbReference>
<dbReference type="GO" id="GO:0006751">
    <property type="term" value="P:glutathione catabolic process"/>
    <property type="evidence" value="ECO:0007669"/>
    <property type="project" value="UniProtKB-UniRule"/>
</dbReference>
<organism evidence="13 14">
    <name type="scientific">Marinimicrobium koreense</name>
    <dbReference type="NCBI Taxonomy" id="306545"/>
    <lineage>
        <taxon>Bacteria</taxon>
        <taxon>Pseudomonadati</taxon>
        <taxon>Pseudomonadota</taxon>
        <taxon>Gammaproteobacteria</taxon>
        <taxon>Cellvibrionales</taxon>
        <taxon>Cellvibrionaceae</taxon>
        <taxon>Marinimicrobium</taxon>
    </lineage>
</organism>
<proteinExistence type="inferred from homology"/>
<reference evidence="13 14" key="1">
    <citation type="submission" date="2018-11" db="EMBL/GenBank/DDBJ databases">
        <title>Genomic Encyclopedia of Type Strains, Phase IV (KMG-IV): sequencing the most valuable type-strain genomes for metagenomic binning, comparative biology and taxonomic classification.</title>
        <authorList>
            <person name="Goeker M."/>
        </authorList>
    </citation>
    <scope>NUCLEOTIDE SEQUENCE [LARGE SCALE GENOMIC DNA]</scope>
    <source>
        <strain evidence="13 14">DSM 16974</strain>
    </source>
</reference>
<keyword evidence="5 11" id="KW-0378">Hydrolase</keyword>
<dbReference type="GO" id="GO:0006750">
    <property type="term" value="P:glutathione biosynthetic process"/>
    <property type="evidence" value="ECO:0007669"/>
    <property type="project" value="UniProtKB-KW"/>
</dbReference>
<evidence type="ECO:0000313" key="13">
    <source>
        <dbReference type="EMBL" id="ROQ19474.1"/>
    </source>
</evidence>
<feature type="binding site" evidence="10">
    <location>
        <position position="472"/>
    </location>
    <ligand>
        <name>L-glutamate</name>
        <dbReference type="ChEBI" id="CHEBI:29985"/>
    </ligand>
</feature>
<dbReference type="EC" id="2.3.2.2" evidence="11"/>
<feature type="binding site" evidence="10">
    <location>
        <position position="104"/>
    </location>
    <ligand>
        <name>L-glutamate</name>
        <dbReference type="ChEBI" id="CHEBI:29985"/>
    </ligand>
</feature>
<dbReference type="Gene3D" id="1.10.246.130">
    <property type="match status" value="1"/>
</dbReference>
<keyword evidence="12" id="KW-0732">Signal</keyword>
<accession>A0A3N1NI42</accession>
<dbReference type="UniPathway" id="UPA00204"/>
<dbReference type="InterPro" id="IPR029055">
    <property type="entry name" value="Ntn_hydrolases_N"/>
</dbReference>
<dbReference type="Pfam" id="PF01019">
    <property type="entry name" value="G_glu_transpept"/>
    <property type="match status" value="1"/>
</dbReference>
<evidence type="ECO:0000256" key="3">
    <source>
        <dbReference type="ARBA" id="ARBA00009381"/>
    </source>
</evidence>
<dbReference type="SUPFAM" id="SSF56235">
    <property type="entry name" value="N-terminal nucleophile aminohydrolases (Ntn hydrolases)"/>
    <property type="match status" value="1"/>
</dbReference>
<dbReference type="GO" id="GO:0036374">
    <property type="term" value="F:glutathione hydrolase activity"/>
    <property type="evidence" value="ECO:0007669"/>
    <property type="project" value="UniProtKB-UniRule"/>
</dbReference>
<dbReference type="PANTHER" id="PTHR43199:SF1">
    <property type="entry name" value="GLUTATHIONE HYDROLASE PROENZYME"/>
    <property type="match status" value="1"/>
</dbReference>
<keyword evidence="4 11" id="KW-0808">Transferase</keyword>
<comment type="caution">
    <text evidence="13">The sequence shown here is derived from an EMBL/GenBank/DDBJ whole genome shotgun (WGS) entry which is preliminary data.</text>
</comment>
<feature type="binding site" evidence="10">
    <location>
        <begin position="450"/>
        <end position="451"/>
    </location>
    <ligand>
        <name>L-glutamate</name>
        <dbReference type="ChEBI" id="CHEBI:29985"/>
    </ligand>
</feature>
<evidence type="ECO:0000256" key="4">
    <source>
        <dbReference type="ARBA" id="ARBA00022679"/>
    </source>
</evidence>
<keyword evidence="14" id="KW-1185">Reference proteome</keyword>
<evidence type="ECO:0000256" key="7">
    <source>
        <dbReference type="ARBA" id="ARBA00023315"/>
    </source>
</evidence>
<name>A0A3N1NI42_9GAMM</name>
<dbReference type="GO" id="GO:0103068">
    <property type="term" value="F:leukotriene C4 gamma-glutamyl transferase activity"/>
    <property type="evidence" value="ECO:0007669"/>
    <property type="project" value="UniProtKB-EC"/>
</dbReference>
<dbReference type="RefSeq" id="WP_123636828.1">
    <property type="nucleotide sequence ID" value="NZ_RJUK01000001.1"/>
</dbReference>
<evidence type="ECO:0000256" key="5">
    <source>
        <dbReference type="ARBA" id="ARBA00022801"/>
    </source>
</evidence>